<feature type="repeat" description="ANK" evidence="3">
    <location>
        <begin position="1"/>
        <end position="31"/>
    </location>
</feature>
<dbReference type="GO" id="GO:0005634">
    <property type="term" value="C:nucleus"/>
    <property type="evidence" value="ECO:0007669"/>
    <property type="project" value="TreeGrafter"/>
</dbReference>
<evidence type="ECO:0000256" key="2">
    <source>
        <dbReference type="ARBA" id="ARBA00023043"/>
    </source>
</evidence>
<dbReference type="Pfam" id="PF12796">
    <property type="entry name" value="Ank_2"/>
    <property type="match status" value="1"/>
</dbReference>
<dbReference type="Proteomes" id="UP000270094">
    <property type="component" value="Unassembled WGS sequence"/>
</dbReference>
<dbReference type="Gene3D" id="1.25.40.20">
    <property type="entry name" value="Ankyrin repeat-containing domain"/>
    <property type="match status" value="2"/>
</dbReference>
<dbReference type="AlphaFoldDB" id="A0A3P7JMR3"/>
<evidence type="ECO:0000256" key="1">
    <source>
        <dbReference type="ARBA" id="ARBA00022737"/>
    </source>
</evidence>
<dbReference type="InterPro" id="IPR050663">
    <property type="entry name" value="Ankyrin-SOCS_Box"/>
</dbReference>
<keyword evidence="2 3" id="KW-0040">ANK repeat</keyword>
<dbReference type="SUPFAM" id="SSF48403">
    <property type="entry name" value="Ankyrin repeat"/>
    <property type="match status" value="1"/>
</dbReference>
<evidence type="ECO:0000256" key="3">
    <source>
        <dbReference type="PROSITE-ProRule" id="PRU00023"/>
    </source>
</evidence>
<keyword evidence="5" id="KW-1185">Reference proteome</keyword>
<organism evidence="4 5">
    <name type="scientific">Strongylus vulgaris</name>
    <name type="common">Blood worm</name>
    <dbReference type="NCBI Taxonomy" id="40348"/>
    <lineage>
        <taxon>Eukaryota</taxon>
        <taxon>Metazoa</taxon>
        <taxon>Ecdysozoa</taxon>
        <taxon>Nematoda</taxon>
        <taxon>Chromadorea</taxon>
        <taxon>Rhabditida</taxon>
        <taxon>Rhabditina</taxon>
        <taxon>Rhabditomorpha</taxon>
        <taxon>Strongyloidea</taxon>
        <taxon>Strongylidae</taxon>
        <taxon>Strongylus</taxon>
    </lineage>
</organism>
<keyword evidence="1" id="KW-0677">Repeat</keyword>
<dbReference type="SMART" id="SM00248">
    <property type="entry name" value="ANK"/>
    <property type="match status" value="2"/>
</dbReference>
<dbReference type="PANTHER" id="PTHR24193">
    <property type="entry name" value="ANKYRIN REPEAT PROTEIN"/>
    <property type="match status" value="1"/>
</dbReference>
<proteinExistence type="predicted"/>
<dbReference type="InterPro" id="IPR036770">
    <property type="entry name" value="Ankyrin_rpt-contain_sf"/>
</dbReference>
<dbReference type="EMBL" id="UYYB01131848">
    <property type="protein sequence ID" value="VDM84646.1"/>
    <property type="molecule type" value="Genomic_DNA"/>
</dbReference>
<dbReference type="OrthoDB" id="5803825at2759"/>
<accession>A0A3P7JMR3</accession>
<feature type="repeat" description="ANK" evidence="3">
    <location>
        <begin position="107"/>
        <end position="138"/>
    </location>
</feature>
<reference evidence="4 5" key="1">
    <citation type="submission" date="2018-11" db="EMBL/GenBank/DDBJ databases">
        <authorList>
            <consortium name="Pathogen Informatics"/>
        </authorList>
    </citation>
    <scope>NUCLEOTIDE SEQUENCE [LARGE SCALE GENOMIC DNA]</scope>
</reference>
<dbReference type="PANTHER" id="PTHR24193:SF121">
    <property type="entry name" value="ADA2A-CONTAINING COMPLEX COMPONENT 3, ISOFORM D"/>
    <property type="match status" value="1"/>
</dbReference>
<dbReference type="InterPro" id="IPR002110">
    <property type="entry name" value="Ankyrin_rpt"/>
</dbReference>
<dbReference type="PROSITE" id="PS50088">
    <property type="entry name" value="ANK_REPEAT"/>
    <property type="match status" value="2"/>
</dbReference>
<name>A0A3P7JMR3_STRVU</name>
<gene>
    <name evidence="4" type="ORF">SVUK_LOCUS19644</name>
</gene>
<dbReference type="GO" id="GO:0045944">
    <property type="term" value="P:positive regulation of transcription by RNA polymerase II"/>
    <property type="evidence" value="ECO:0007669"/>
    <property type="project" value="TreeGrafter"/>
</dbReference>
<dbReference type="GO" id="GO:0000976">
    <property type="term" value="F:transcription cis-regulatory region binding"/>
    <property type="evidence" value="ECO:0007669"/>
    <property type="project" value="TreeGrafter"/>
</dbReference>
<evidence type="ECO:0000313" key="4">
    <source>
        <dbReference type="EMBL" id="VDM84646.1"/>
    </source>
</evidence>
<dbReference type="Pfam" id="PF13857">
    <property type="entry name" value="Ank_5"/>
    <property type="match status" value="1"/>
</dbReference>
<evidence type="ECO:0000313" key="5">
    <source>
        <dbReference type="Proteomes" id="UP000270094"/>
    </source>
</evidence>
<sequence length="138" mass="15216">MTSLHYAAKYGYPKVVELLLNRGADANYPDSLNSYAPLHMVAKYGKLGRHRSSKAKDTAVSKFIDTSTRRFQSLPETDRIPDEVDSTSTIIDLLIKHGAIVDITDSYMMTPLHHAAQKNNEIGARALIKNGAKVNVSS</sequence>
<protein>
    <submittedName>
        <fullName evidence="4">Uncharacterized protein</fullName>
    </submittedName>
</protein>
<dbReference type="PROSITE" id="PS50297">
    <property type="entry name" value="ANK_REP_REGION"/>
    <property type="match status" value="2"/>
</dbReference>